<reference evidence="7 8" key="1">
    <citation type="submission" date="2018-11" db="EMBL/GenBank/DDBJ databases">
        <title>Gordonia insulae sp. nov., isolated from an island soil.</title>
        <authorList>
            <person name="Kim Y.S."/>
            <person name="Kim S.B."/>
        </authorList>
    </citation>
    <scope>NUCLEOTIDE SEQUENCE [LARGE SCALE GENOMIC DNA]</scope>
    <source>
        <strain evidence="7 8">MMS17-SY073</strain>
    </source>
</reference>
<accession>A0A3G8JQH4</accession>
<dbReference type="EMBL" id="CP033972">
    <property type="protein sequence ID" value="AZG47158.1"/>
    <property type="molecule type" value="Genomic_DNA"/>
</dbReference>
<evidence type="ECO:0000313" key="8">
    <source>
        <dbReference type="Proteomes" id="UP000271469"/>
    </source>
</evidence>
<evidence type="ECO:0000256" key="4">
    <source>
        <dbReference type="ARBA" id="ARBA00023136"/>
    </source>
</evidence>
<keyword evidence="3 5" id="KW-1133">Transmembrane helix</keyword>
<evidence type="ECO:0000313" key="7">
    <source>
        <dbReference type="EMBL" id="AZG47158.1"/>
    </source>
</evidence>
<keyword evidence="2 5" id="KW-0812">Transmembrane</keyword>
<evidence type="ECO:0000256" key="3">
    <source>
        <dbReference type="ARBA" id="ARBA00022989"/>
    </source>
</evidence>
<sequence>MRRDPGLQPERTLLAWRRTTLTAGGVLLLSGRALMLEHTVMRGATVVLCGVVVAALCGGMAVRRRRYRADPGCGKQMPAKLLVAIVLAIACAGVSMAVG</sequence>
<evidence type="ECO:0000256" key="5">
    <source>
        <dbReference type="SAM" id="Phobius"/>
    </source>
</evidence>
<organism evidence="7 8">
    <name type="scientific">Gordonia insulae</name>
    <dbReference type="NCBI Taxonomy" id="2420509"/>
    <lineage>
        <taxon>Bacteria</taxon>
        <taxon>Bacillati</taxon>
        <taxon>Actinomycetota</taxon>
        <taxon>Actinomycetes</taxon>
        <taxon>Mycobacteriales</taxon>
        <taxon>Gordoniaceae</taxon>
        <taxon>Gordonia</taxon>
    </lineage>
</organism>
<proteinExistence type="predicted"/>
<evidence type="ECO:0000256" key="1">
    <source>
        <dbReference type="ARBA" id="ARBA00004127"/>
    </source>
</evidence>
<dbReference type="AlphaFoldDB" id="A0A3G8JQH4"/>
<feature type="domain" description="DUF202" evidence="6">
    <location>
        <begin position="4"/>
        <end position="67"/>
    </location>
</feature>
<evidence type="ECO:0000256" key="2">
    <source>
        <dbReference type="ARBA" id="ARBA00022692"/>
    </source>
</evidence>
<dbReference type="InterPro" id="IPR003807">
    <property type="entry name" value="DUF202"/>
</dbReference>
<dbReference type="GO" id="GO:0012505">
    <property type="term" value="C:endomembrane system"/>
    <property type="evidence" value="ECO:0007669"/>
    <property type="project" value="UniProtKB-SubCell"/>
</dbReference>
<protein>
    <recommendedName>
        <fullName evidence="6">DUF202 domain-containing protein</fullName>
    </recommendedName>
</protein>
<feature type="transmembrane region" description="Helical" evidence="5">
    <location>
        <begin position="43"/>
        <end position="61"/>
    </location>
</feature>
<gene>
    <name evidence="7" type="ORF">D7316_03766</name>
</gene>
<dbReference type="KEGG" id="gom:D7316_03766"/>
<dbReference type="Proteomes" id="UP000271469">
    <property type="component" value="Chromosome"/>
</dbReference>
<feature type="transmembrane region" description="Helical" evidence="5">
    <location>
        <begin position="81"/>
        <end position="98"/>
    </location>
</feature>
<comment type="subcellular location">
    <subcellularLocation>
        <location evidence="1">Endomembrane system</location>
        <topology evidence="1">Multi-pass membrane protein</topology>
    </subcellularLocation>
</comment>
<keyword evidence="4 5" id="KW-0472">Membrane</keyword>
<keyword evidence="8" id="KW-1185">Reference proteome</keyword>
<dbReference type="Pfam" id="PF02656">
    <property type="entry name" value="DUF202"/>
    <property type="match status" value="1"/>
</dbReference>
<name>A0A3G8JQH4_9ACTN</name>
<evidence type="ECO:0000259" key="6">
    <source>
        <dbReference type="Pfam" id="PF02656"/>
    </source>
</evidence>